<evidence type="ECO:0000313" key="1">
    <source>
        <dbReference type="EMBL" id="AET60412.1"/>
    </source>
</evidence>
<dbReference type="Proteomes" id="UP000005876">
    <property type="component" value="Chromosome"/>
</dbReference>
<accession>G7W2R7</accession>
<reference evidence="2" key="1">
    <citation type="submission" date="2011-11" db="EMBL/GenBank/DDBJ databases">
        <title>Complete sequence of Paenibacillus terrae HPL-003.</title>
        <authorList>
            <person name="Shin S.H."/>
            <person name="Kim S."/>
            <person name="Kim J.Y."/>
        </authorList>
    </citation>
    <scope>NUCLEOTIDE SEQUENCE [LARGE SCALE GENOMIC DNA]</scope>
    <source>
        <strain evidence="2">HPL-003</strain>
    </source>
</reference>
<sequence>MVEDGEGLRKAFAVGDVLDAEAFHVFRIVDLESRVRLE</sequence>
<dbReference type="EMBL" id="CP003107">
    <property type="protein sequence ID" value="AET60412.1"/>
    <property type="molecule type" value="Genomic_DNA"/>
</dbReference>
<dbReference type="AlphaFoldDB" id="G7W2R7"/>
<dbReference type="KEGG" id="pta:HPL003_18350"/>
<proteinExistence type="predicted"/>
<name>G7W2R7_PAETH</name>
<dbReference type="STRING" id="985665.HPL003_18350"/>
<dbReference type="HOGENOM" id="CLU_3331031_0_0_9"/>
<reference key="2">
    <citation type="submission" date="2011-11" db="EMBL/GenBank/DDBJ databases">
        <authorList>
            <person name="Shin S.H."/>
            <person name="Kim S."/>
            <person name="Kim J.Y."/>
        </authorList>
    </citation>
    <scope>NUCLEOTIDE SEQUENCE</scope>
    <source>
        <strain>HPL-003</strain>
    </source>
</reference>
<organism evidence="1 2">
    <name type="scientific">Paenibacillus terrae (strain HPL-003)</name>
    <dbReference type="NCBI Taxonomy" id="985665"/>
    <lineage>
        <taxon>Bacteria</taxon>
        <taxon>Bacillati</taxon>
        <taxon>Bacillota</taxon>
        <taxon>Bacilli</taxon>
        <taxon>Bacillales</taxon>
        <taxon>Paenibacillaceae</taxon>
        <taxon>Paenibacillus</taxon>
    </lineage>
</organism>
<evidence type="ECO:0000313" key="2">
    <source>
        <dbReference type="Proteomes" id="UP000005876"/>
    </source>
</evidence>
<protein>
    <submittedName>
        <fullName evidence="1">Uncharacterized protein</fullName>
    </submittedName>
</protein>
<gene>
    <name evidence="1" type="ordered locus">HPL003_18350</name>
</gene>
<reference evidence="1 2" key="3">
    <citation type="journal article" date="2012" name="J. Bacteriol.">
        <title>Genome Sequence of Paenibacillus terrae HPL-003, a Xylanase-Producing Bacterium Isolated from Soil Found in Forest Residue.</title>
        <authorList>
            <person name="Shin S.H."/>
            <person name="Kim S."/>
            <person name="Kim J.Y."/>
            <person name="Song H.Y."/>
            <person name="Cho S.J."/>
            <person name="Kim D.R."/>
            <person name="Lee K.I."/>
            <person name="Lim H.K."/>
            <person name="Park N.J."/>
            <person name="Hwang I.T."/>
            <person name="Yang K.S."/>
        </authorList>
    </citation>
    <scope>NUCLEOTIDE SEQUENCE [LARGE SCALE GENOMIC DNA]</scope>
    <source>
        <strain evidence="1 2">HPL-003</strain>
    </source>
</reference>